<dbReference type="CDD" id="cd00093">
    <property type="entry name" value="HTH_XRE"/>
    <property type="match status" value="1"/>
</dbReference>
<dbReference type="AlphaFoldDB" id="A0A1S8S9Q4"/>
<feature type="domain" description="HTH cro/C1-type" evidence="1">
    <location>
        <begin position="12"/>
        <end position="61"/>
    </location>
</feature>
<dbReference type="EMBL" id="LZZI01000026">
    <property type="protein sequence ID" value="OOM62228.1"/>
    <property type="molecule type" value="Genomic_DNA"/>
</dbReference>
<accession>A0A1S8S9Q4</accession>
<comment type="caution">
    <text evidence="2">The sequence shown here is derived from an EMBL/GenBank/DDBJ whole genome shotgun (WGS) entry which is preliminary data.</text>
</comment>
<sequence length="67" mass="7934">MLKMKLHIRLAEKRLTQKELAQITGIRLATISGYCNDNFKMISKEHLEILCKFFKCKISDLLEYEED</sequence>
<dbReference type="Gene3D" id="1.10.260.40">
    <property type="entry name" value="lambda repressor-like DNA-binding domains"/>
    <property type="match status" value="1"/>
</dbReference>
<reference evidence="2 3" key="1">
    <citation type="submission" date="2016-05" db="EMBL/GenBank/DDBJ databases">
        <title>Microbial solvent formation.</title>
        <authorList>
            <person name="Poehlein A."/>
            <person name="Montoya Solano J.D."/>
            <person name="Flitsch S."/>
            <person name="Krabben P."/>
            <person name="Duerre P."/>
            <person name="Daniel R."/>
        </authorList>
    </citation>
    <scope>NUCLEOTIDE SEQUENCE [LARGE SCALE GENOMIC DNA]</scope>
    <source>
        <strain evidence="2 3">DSM 53</strain>
    </source>
</reference>
<dbReference type="InterPro" id="IPR001387">
    <property type="entry name" value="Cro/C1-type_HTH"/>
</dbReference>
<dbReference type="SMART" id="SM00530">
    <property type="entry name" value="HTH_XRE"/>
    <property type="match status" value="1"/>
</dbReference>
<dbReference type="Proteomes" id="UP000190973">
    <property type="component" value="Unassembled WGS sequence"/>
</dbReference>
<dbReference type="GO" id="GO:0003677">
    <property type="term" value="F:DNA binding"/>
    <property type="evidence" value="ECO:0007669"/>
    <property type="project" value="InterPro"/>
</dbReference>
<evidence type="ECO:0000259" key="1">
    <source>
        <dbReference type="PROSITE" id="PS50943"/>
    </source>
</evidence>
<dbReference type="InterPro" id="IPR010982">
    <property type="entry name" value="Lambda_DNA-bd_dom_sf"/>
</dbReference>
<dbReference type="PROSITE" id="PS50943">
    <property type="entry name" value="HTH_CROC1"/>
    <property type="match status" value="1"/>
</dbReference>
<dbReference type="RefSeq" id="WP_077838561.1">
    <property type="nucleotide sequence ID" value="NZ_JABTAE010000001.1"/>
</dbReference>
<gene>
    <name evidence="2" type="ORF">CLBCK_19310</name>
</gene>
<evidence type="ECO:0000313" key="3">
    <source>
        <dbReference type="Proteomes" id="UP000190973"/>
    </source>
</evidence>
<dbReference type="Pfam" id="PF13443">
    <property type="entry name" value="HTH_26"/>
    <property type="match status" value="1"/>
</dbReference>
<name>A0A1S8S9Q4_CLOBE</name>
<evidence type="ECO:0000313" key="2">
    <source>
        <dbReference type="EMBL" id="OOM62228.1"/>
    </source>
</evidence>
<dbReference type="SUPFAM" id="SSF47413">
    <property type="entry name" value="lambda repressor-like DNA-binding domains"/>
    <property type="match status" value="1"/>
</dbReference>
<protein>
    <submittedName>
        <fullName evidence="2">Helix-turn-helix protein</fullName>
    </submittedName>
</protein>
<organism evidence="2 3">
    <name type="scientific">Clostridium beijerinckii</name>
    <name type="common">Clostridium MP</name>
    <dbReference type="NCBI Taxonomy" id="1520"/>
    <lineage>
        <taxon>Bacteria</taxon>
        <taxon>Bacillati</taxon>
        <taxon>Bacillota</taxon>
        <taxon>Clostridia</taxon>
        <taxon>Eubacteriales</taxon>
        <taxon>Clostridiaceae</taxon>
        <taxon>Clostridium</taxon>
    </lineage>
</organism>
<proteinExistence type="predicted"/>